<keyword evidence="2" id="KW-0723">Serine/threonine-protein kinase</keyword>
<keyword evidence="5" id="KW-0418">Kinase</keyword>
<keyword evidence="11" id="KW-1185">Reference proteome</keyword>
<dbReference type="STRING" id="765440.A0A0C3FKY9"/>
<keyword evidence="3" id="KW-0808">Transferase</keyword>
<keyword evidence="4" id="KW-0547">Nucleotide-binding</keyword>
<evidence type="ECO:0000313" key="10">
    <source>
        <dbReference type="EMBL" id="KIM84725.1"/>
    </source>
</evidence>
<evidence type="ECO:0000259" key="9">
    <source>
        <dbReference type="Pfam" id="PF01163"/>
    </source>
</evidence>
<dbReference type="OrthoDB" id="2687876at2759"/>
<evidence type="ECO:0000256" key="5">
    <source>
        <dbReference type="ARBA" id="ARBA00022777"/>
    </source>
</evidence>
<dbReference type="Gene3D" id="1.10.510.10">
    <property type="entry name" value="Transferase(Phosphotransferase) domain 1"/>
    <property type="match status" value="1"/>
</dbReference>
<dbReference type="Pfam" id="PF01163">
    <property type="entry name" value="RIO1"/>
    <property type="match status" value="1"/>
</dbReference>
<dbReference type="GO" id="GO:0005524">
    <property type="term" value="F:ATP binding"/>
    <property type="evidence" value="ECO:0007669"/>
    <property type="project" value="UniProtKB-KW"/>
</dbReference>
<organism evidence="10 11">
    <name type="scientific">Piloderma croceum (strain F 1598)</name>
    <dbReference type="NCBI Taxonomy" id="765440"/>
    <lineage>
        <taxon>Eukaryota</taxon>
        <taxon>Fungi</taxon>
        <taxon>Dikarya</taxon>
        <taxon>Basidiomycota</taxon>
        <taxon>Agaricomycotina</taxon>
        <taxon>Agaricomycetes</taxon>
        <taxon>Agaricomycetidae</taxon>
        <taxon>Atheliales</taxon>
        <taxon>Atheliaceae</taxon>
        <taxon>Piloderma</taxon>
    </lineage>
</organism>
<evidence type="ECO:0000256" key="1">
    <source>
        <dbReference type="ARBA" id="ARBA00012513"/>
    </source>
</evidence>
<evidence type="ECO:0000313" key="11">
    <source>
        <dbReference type="Proteomes" id="UP000054166"/>
    </source>
</evidence>
<evidence type="ECO:0000256" key="6">
    <source>
        <dbReference type="ARBA" id="ARBA00022840"/>
    </source>
</evidence>
<evidence type="ECO:0000256" key="7">
    <source>
        <dbReference type="ARBA" id="ARBA00047899"/>
    </source>
</evidence>
<keyword evidence="6" id="KW-0067">ATP-binding</keyword>
<dbReference type="InParanoid" id="A0A0C3FKY9"/>
<evidence type="ECO:0000256" key="8">
    <source>
        <dbReference type="ARBA" id="ARBA00048679"/>
    </source>
</evidence>
<dbReference type="InterPro" id="IPR011009">
    <property type="entry name" value="Kinase-like_dom_sf"/>
</dbReference>
<name>A0A0C3FKY9_PILCF</name>
<comment type="catalytic activity">
    <reaction evidence="8">
        <text>L-seryl-[protein] + ATP = O-phospho-L-seryl-[protein] + ADP + H(+)</text>
        <dbReference type="Rhea" id="RHEA:17989"/>
        <dbReference type="Rhea" id="RHEA-COMP:9863"/>
        <dbReference type="Rhea" id="RHEA-COMP:11604"/>
        <dbReference type="ChEBI" id="CHEBI:15378"/>
        <dbReference type="ChEBI" id="CHEBI:29999"/>
        <dbReference type="ChEBI" id="CHEBI:30616"/>
        <dbReference type="ChEBI" id="CHEBI:83421"/>
        <dbReference type="ChEBI" id="CHEBI:456216"/>
        <dbReference type="EC" id="2.7.11.1"/>
    </reaction>
</comment>
<dbReference type="AlphaFoldDB" id="A0A0C3FKY9"/>
<protein>
    <recommendedName>
        <fullName evidence="1">non-specific serine/threonine protein kinase</fullName>
        <ecNumber evidence="1">2.7.11.1</ecNumber>
    </recommendedName>
</protein>
<dbReference type="HOGENOM" id="CLU_1579119_0_0_1"/>
<dbReference type="SUPFAM" id="SSF56112">
    <property type="entry name" value="Protein kinase-like (PK-like)"/>
    <property type="match status" value="1"/>
</dbReference>
<dbReference type="EMBL" id="KN832987">
    <property type="protein sequence ID" value="KIM84725.1"/>
    <property type="molecule type" value="Genomic_DNA"/>
</dbReference>
<dbReference type="InterPro" id="IPR018934">
    <property type="entry name" value="RIO_dom"/>
</dbReference>
<reference evidence="10 11" key="1">
    <citation type="submission" date="2014-04" db="EMBL/GenBank/DDBJ databases">
        <authorList>
            <consortium name="DOE Joint Genome Institute"/>
            <person name="Kuo A."/>
            <person name="Tarkka M."/>
            <person name="Buscot F."/>
            <person name="Kohler A."/>
            <person name="Nagy L.G."/>
            <person name="Floudas D."/>
            <person name="Copeland A."/>
            <person name="Barry K.W."/>
            <person name="Cichocki N."/>
            <person name="Veneault-Fourrey C."/>
            <person name="LaButti K."/>
            <person name="Lindquist E.A."/>
            <person name="Lipzen A."/>
            <person name="Lundell T."/>
            <person name="Morin E."/>
            <person name="Murat C."/>
            <person name="Sun H."/>
            <person name="Tunlid A."/>
            <person name="Henrissat B."/>
            <person name="Grigoriev I.V."/>
            <person name="Hibbett D.S."/>
            <person name="Martin F."/>
            <person name="Nordberg H.P."/>
            <person name="Cantor M.N."/>
            <person name="Hua S.X."/>
        </authorList>
    </citation>
    <scope>NUCLEOTIDE SEQUENCE [LARGE SCALE GENOMIC DNA]</scope>
    <source>
        <strain evidence="10 11">F 1598</strain>
    </source>
</reference>
<sequence>MLTNQVKSEYRILVGNQIKYISLDPGTLDGDILSFPPDLFNHLPELPPGDWTRARIYRLLHSLTIEPSDAMLKGVTSRWHHNLVDVRFLVIEERLWDSWLKGWKHLHSLGVVHGDLNRYNFVISPSGVTLVDFKNAMKSGDEEAMQKEFMQLAEQLMEAVDLFESRNNR</sequence>
<evidence type="ECO:0000256" key="4">
    <source>
        <dbReference type="ARBA" id="ARBA00022741"/>
    </source>
</evidence>
<accession>A0A0C3FKY9</accession>
<dbReference type="EC" id="2.7.11.1" evidence="1"/>
<evidence type="ECO:0000256" key="2">
    <source>
        <dbReference type="ARBA" id="ARBA00022527"/>
    </source>
</evidence>
<evidence type="ECO:0000256" key="3">
    <source>
        <dbReference type="ARBA" id="ARBA00022679"/>
    </source>
</evidence>
<proteinExistence type="predicted"/>
<dbReference type="GO" id="GO:0004674">
    <property type="term" value="F:protein serine/threonine kinase activity"/>
    <property type="evidence" value="ECO:0007669"/>
    <property type="project" value="UniProtKB-KW"/>
</dbReference>
<gene>
    <name evidence="10" type="ORF">PILCRDRAFT_6332</name>
</gene>
<comment type="catalytic activity">
    <reaction evidence="7">
        <text>L-threonyl-[protein] + ATP = O-phospho-L-threonyl-[protein] + ADP + H(+)</text>
        <dbReference type="Rhea" id="RHEA:46608"/>
        <dbReference type="Rhea" id="RHEA-COMP:11060"/>
        <dbReference type="Rhea" id="RHEA-COMP:11605"/>
        <dbReference type="ChEBI" id="CHEBI:15378"/>
        <dbReference type="ChEBI" id="CHEBI:30013"/>
        <dbReference type="ChEBI" id="CHEBI:30616"/>
        <dbReference type="ChEBI" id="CHEBI:61977"/>
        <dbReference type="ChEBI" id="CHEBI:456216"/>
        <dbReference type="EC" id="2.7.11.1"/>
    </reaction>
</comment>
<feature type="domain" description="RIO-type" evidence="9">
    <location>
        <begin position="99"/>
        <end position="145"/>
    </location>
</feature>
<dbReference type="Proteomes" id="UP000054166">
    <property type="component" value="Unassembled WGS sequence"/>
</dbReference>
<reference evidence="11" key="2">
    <citation type="submission" date="2015-01" db="EMBL/GenBank/DDBJ databases">
        <title>Evolutionary Origins and Diversification of the Mycorrhizal Mutualists.</title>
        <authorList>
            <consortium name="DOE Joint Genome Institute"/>
            <consortium name="Mycorrhizal Genomics Consortium"/>
            <person name="Kohler A."/>
            <person name="Kuo A."/>
            <person name="Nagy L.G."/>
            <person name="Floudas D."/>
            <person name="Copeland A."/>
            <person name="Barry K.W."/>
            <person name="Cichocki N."/>
            <person name="Veneault-Fourrey C."/>
            <person name="LaButti K."/>
            <person name="Lindquist E.A."/>
            <person name="Lipzen A."/>
            <person name="Lundell T."/>
            <person name="Morin E."/>
            <person name="Murat C."/>
            <person name="Riley R."/>
            <person name="Ohm R."/>
            <person name="Sun H."/>
            <person name="Tunlid A."/>
            <person name="Henrissat B."/>
            <person name="Grigoriev I.V."/>
            <person name="Hibbett D.S."/>
            <person name="Martin F."/>
        </authorList>
    </citation>
    <scope>NUCLEOTIDE SEQUENCE [LARGE SCALE GENOMIC DNA]</scope>
    <source>
        <strain evidence="11">F 1598</strain>
    </source>
</reference>